<name>A0A540KDW3_MALBA</name>
<comment type="caution">
    <text evidence="1">The sequence shown here is derived from an EMBL/GenBank/DDBJ whole genome shotgun (WGS) entry which is preliminary data.</text>
</comment>
<sequence length="174" mass="19392">MEAGVKQIKESGVVKNQIDIAVTEPPLLRDGLEVANMQGTRDDKQIEGIGVVALQAPVSECELPSLTLESNVQFGLLDSMSSFEDNQQVLDWQQQQQNSYMEEALNSRQQSLNFSKYLNLPTERAGLESEVEFEPLPGFSQAIDTSLAYVQSRQHVDAPEPDYIELDCLSMLAR</sequence>
<keyword evidence="2" id="KW-1185">Reference proteome</keyword>
<accession>A0A540KDW3</accession>
<reference evidence="1 2" key="1">
    <citation type="journal article" date="2019" name="G3 (Bethesda)">
        <title>Sequencing of a Wild Apple (Malus baccata) Genome Unravels the Differences Between Cultivated and Wild Apple Species Regarding Disease Resistance and Cold Tolerance.</title>
        <authorList>
            <person name="Chen X."/>
        </authorList>
    </citation>
    <scope>NUCLEOTIDE SEQUENCE [LARGE SCALE GENOMIC DNA]</scope>
    <source>
        <strain evidence="2">cv. Shandingzi</strain>
        <tissue evidence="1">Leaves</tissue>
    </source>
</reference>
<gene>
    <name evidence="1" type="ORF">C1H46_042054</name>
</gene>
<evidence type="ECO:0000313" key="1">
    <source>
        <dbReference type="EMBL" id="TQD72414.1"/>
    </source>
</evidence>
<protein>
    <submittedName>
        <fullName evidence="1">Uncharacterized protein</fullName>
    </submittedName>
</protein>
<organism evidence="1 2">
    <name type="scientific">Malus baccata</name>
    <name type="common">Siberian crab apple</name>
    <name type="synonym">Pyrus baccata</name>
    <dbReference type="NCBI Taxonomy" id="106549"/>
    <lineage>
        <taxon>Eukaryota</taxon>
        <taxon>Viridiplantae</taxon>
        <taxon>Streptophyta</taxon>
        <taxon>Embryophyta</taxon>
        <taxon>Tracheophyta</taxon>
        <taxon>Spermatophyta</taxon>
        <taxon>Magnoliopsida</taxon>
        <taxon>eudicotyledons</taxon>
        <taxon>Gunneridae</taxon>
        <taxon>Pentapetalae</taxon>
        <taxon>rosids</taxon>
        <taxon>fabids</taxon>
        <taxon>Rosales</taxon>
        <taxon>Rosaceae</taxon>
        <taxon>Amygdaloideae</taxon>
        <taxon>Maleae</taxon>
        <taxon>Malus</taxon>
    </lineage>
</organism>
<dbReference type="EMBL" id="VIEB01001411">
    <property type="protein sequence ID" value="TQD72414.1"/>
    <property type="molecule type" value="Genomic_DNA"/>
</dbReference>
<evidence type="ECO:0000313" key="2">
    <source>
        <dbReference type="Proteomes" id="UP000315295"/>
    </source>
</evidence>
<dbReference type="AlphaFoldDB" id="A0A540KDW3"/>
<proteinExistence type="predicted"/>
<dbReference type="Proteomes" id="UP000315295">
    <property type="component" value="Unassembled WGS sequence"/>
</dbReference>